<dbReference type="AlphaFoldDB" id="A0A284RQD3"/>
<dbReference type="EMBL" id="FUEG01000013">
    <property type="protein sequence ID" value="SJL10960.1"/>
    <property type="molecule type" value="Genomic_DNA"/>
</dbReference>
<dbReference type="Proteomes" id="UP000219338">
    <property type="component" value="Unassembled WGS sequence"/>
</dbReference>
<name>A0A284RQD3_ARMOS</name>
<gene>
    <name evidence="1" type="ORF">ARMOST_14356</name>
</gene>
<keyword evidence="2" id="KW-1185">Reference proteome</keyword>
<accession>A0A284RQD3</accession>
<reference evidence="2" key="1">
    <citation type="journal article" date="2017" name="Nat. Ecol. Evol.">
        <title>Genome expansion and lineage-specific genetic innovations in the forest pathogenic fungi Armillaria.</title>
        <authorList>
            <person name="Sipos G."/>
            <person name="Prasanna A.N."/>
            <person name="Walter M.C."/>
            <person name="O'Connor E."/>
            <person name="Balint B."/>
            <person name="Krizsan K."/>
            <person name="Kiss B."/>
            <person name="Hess J."/>
            <person name="Varga T."/>
            <person name="Slot J."/>
            <person name="Riley R."/>
            <person name="Boka B."/>
            <person name="Rigling D."/>
            <person name="Barry K."/>
            <person name="Lee J."/>
            <person name="Mihaltcheva S."/>
            <person name="LaButti K."/>
            <person name="Lipzen A."/>
            <person name="Waldron R."/>
            <person name="Moloney N.M."/>
            <person name="Sperisen C."/>
            <person name="Kredics L."/>
            <person name="Vagvoelgyi C."/>
            <person name="Patrignani A."/>
            <person name="Fitzpatrick D."/>
            <person name="Nagy I."/>
            <person name="Doyle S."/>
            <person name="Anderson J.B."/>
            <person name="Grigoriev I.V."/>
            <person name="Gueldener U."/>
            <person name="Muensterkoetter M."/>
            <person name="Nagy L.G."/>
        </authorList>
    </citation>
    <scope>NUCLEOTIDE SEQUENCE [LARGE SCALE GENOMIC DNA]</scope>
    <source>
        <strain evidence="2">C18/9</strain>
    </source>
</reference>
<sequence>MSSYLGQCKATVCEDVGGRKVSSWRCIVIRDVRRRHNNSSNRRHARAWTSNCGPTKSVKAPSLDIEYAAALRWELRLLASWRDSEFVLASWAAQNWIFNRREMILVEILHMWRYNNSNCLSRFGTAVALLRTTSVSSSSVGSQIDVELGPMTFES</sequence>
<proteinExistence type="predicted"/>
<organism evidence="1 2">
    <name type="scientific">Armillaria ostoyae</name>
    <name type="common">Armillaria root rot fungus</name>
    <dbReference type="NCBI Taxonomy" id="47428"/>
    <lineage>
        <taxon>Eukaryota</taxon>
        <taxon>Fungi</taxon>
        <taxon>Dikarya</taxon>
        <taxon>Basidiomycota</taxon>
        <taxon>Agaricomycotina</taxon>
        <taxon>Agaricomycetes</taxon>
        <taxon>Agaricomycetidae</taxon>
        <taxon>Agaricales</taxon>
        <taxon>Marasmiineae</taxon>
        <taxon>Physalacriaceae</taxon>
        <taxon>Armillaria</taxon>
    </lineage>
</organism>
<protein>
    <submittedName>
        <fullName evidence="1">Uncharacterized protein</fullName>
    </submittedName>
</protein>
<evidence type="ECO:0000313" key="2">
    <source>
        <dbReference type="Proteomes" id="UP000219338"/>
    </source>
</evidence>
<evidence type="ECO:0000313" key="1">
    <source>
        <dbReference type="EMBL" id="SJL10960.1"/>
    </source>
</evidence>